<dbReference type="InterPro" id="IPR036116">
    <property type="entry name" value="FN3_sf"/>
</dbReference>
<accession>A0ABT3MRX1</accession>
<name>A0ABT3MRX1_9GAMM</name>
<gene>
    <name evidence="3" type="ORF">NX722_05580</name>
</gene>
<dbReference type="Gene3D" id="2.60.40.10">
    <property type="entry name" value="Immunoglobulins"/>
    <property type="match status" value="2"/>
</dbReference>
<evidence type="ECO:0000256" key="1">
    <source>
        <dbReference type="SAM" id="MobiDB-lite"/>
    </source>
</evidence>
<dbReference type="RefSeq" id="WP_262567101.1">
    <property type="nucleotide sequence ID" value="NZ_JAPFCC010000001.1"/>
</dbReference>
<feature type="region of interest" description="Disordered" evidence="1">
    <location>
        <begin position="42"/>
        <end position="63"/>
    </location>
</feature>
<comment type="caution">
    <text evidence="3">The sequence shown here is derived from an EMBL/GenBank/DDBJ whole genome shotgun (WGS) entry which is preliminary data.</text>
</comment>
<dbReference type="EMBL" id="JAPFCC010000001">
    <property type="protein sequence ID" value="MCW7552123.1"/>
    <property type="molecule type" value="Genomic_DNA"/>
</dbReference>
<dbReference type="InterPro" id="IPR003961">
    <property type="entry name" value="FN3_dom"/>
</dbReference>
<dbReference type="SUPFAM" id="SSF49265">
    <property type="entry name" value="Fibronectin type III"/>
    <property type="match status" value="2"/>
</dbReference>
<organism evidence="3 4">
    <name type="scientific">Endozoicomonas gorgoniicola</name>
    <dbReference type="NCBI Taxonomy" id="1234144"/>
    <lineage>
        <taxon>Bacteria</taxon>
        <taxon>Pseudomonadati</taxon>
        <taxon>Pseudomonadota</taxon>
        <taxon>Gammaproteobacteria</taxon>
        <taxon>Oceanospirillales</taxon>
        <taxon>Endozoicomonadaceae</taxon>
        <taxon>Endozoicomonas</taxon>
    </lineage>
</organism>
<sequence length="1450" mass="160174">MVSAVVGAVVAAAGWVASNAAVVAIGAMVAYGVKVGRDLSKLKGKSQGTSPSDRKQMVRSSNGPLVGLLGRSEISGTIFFAEEIKSGSQLHLCLALCGHAAKAGKPVIRKCHRIMMDDVEVPQGSSHNGKVYVRVYDGSQTSINDIEKRLKDCYSWQDDMVGKGICFAHLHLKFDRNLFPNGLPNFKFLLDSEGFEDREEKKPVLMNSAVALERYLRDVLEADNDEINRDLFDQAIAICNETVIGSNGKPEPRYGCNGCWDYSESHRSVIENIVQTCAGSLEYVDGQFGLRAGAYNGPPDFVLTTNDIIGDIVVQPMPERKELSNVVSGTHVNPDFNYQTVDFPEVRSEEYIKQDGEELNTDFDLEMVHSTYQAQRLASLHMNRSRLSTVTVPCNFRGYECGLGRNIRLDAKVLGYDNTEFTVEGWEFTHDKGVNLVLRQDYPELWNDYIGKTPVPPPDTILPNPRECLPVDGLRYSERQVNNVWESRLDWSHRYPGAIREYRIQVFRGDEPKPGNISAEYTSREPRCIFQLPEQDRHMAQVRAVNTFGTVSVPVAVFFFVTIPEVTVTSVSVPETDNSVYPCRAYVVWQTTGDNQYPADSVQYECETRLGNNKWLSAGTGLAKSRWLEGLVAGDYQVRVRARTPMNTFSGWRSQSFSVYVAEQPKNLSFKPVDSPTYWGRLSWEGSGVNFIVQVLQGSKLMHSEGTTQRELYLDWQPPGNYQLRVRSVAGASESGWASVNAVVNSLLPPKDLKYKPSPDNPSSSGVLTWTPADRRTEFHEIEVLKESQRLFAATDSGNFQLLPALVPDTYIGRVRSVWRQATSGWKTVTIRITESVDVPENLIINPPNDASYQGDFSWSAVAGSFAVRIRQAGNNVIETTVISNNYRIPLLPVGLYSANVRSLGTFSDSIWVSTPLDVLPPEPPSDLEFTETPDNAASYGSLTWESSPSAGVSGYLVKIRDSNGTEIVTTQTVTTRYAVGNLPVGRYQALVSAVSFQGSDKSSPVSTDIVVSSLNSPKNLSYSESLVDTGTGLTTQVIFRWEAGDSRTQNYDVEYRNLEEAIWSGLYSGPSATATINGLAAGDYFFRVRALSYADQSGWSQIGVQVKGFNQPPADVENLQLRALGSQQALLTWGQISSPDVINGGSVHVRHTYLIGPAAVWESSVPLTERLPGNTTFFSVPLLSGTYFVKAVNGNGYWSKIAASVVSTMGNLLGYNRVVEREEPNDWPGEKNKAVIDSGGSISFAEDDSNTDPPFYIMDQPLDLGALLTVRLYLECDGSVYEVDTIDERTQPMDDWPMFDGVEPGGTSLQYHVSSTEDDPNGSDVEWSDWTQFLVGEFRARAFRLRISLMTDSKAAAGTVSNLKLMADVPDRSETARNIEAPANGLTLEYQTPFLAPAVIGITLHGAKTGDYWDFIKSDEKGFTVRFFNRNGDGIAANFDYLATSYGEQ</sequence>
<protein>
    <recommendedName>
        <fullName evidence="2">Fibronectin type-III domain-containing protein</fullName>
    </recommendedName>
</protein>
<dbReference type="PROSITE" id="PS50853">
    <property type="entry name" value="FN3"/>
    <property type="match status" value="1"/>
</dbReference>
<proteinExistence type="predicted"/>
<evidence type="ECO:0000313" key="3">
    <source>
        <dbReference type="EMBL" id="MCW7552123.1"/>
    </source>
</evidence>
<dbReference type="Proteomes" id="UP001209854">
    <property type="component" value="Unassembled WGS sequence"/>
</dbReference>
<feature type="domain" description="Fibronectin type-III" evidence="2">
    <location>
        <begin position="924"/>
        <end position="1017"/>
    </location>
</feature>
<evidence type="ECO:0000259" key="2">
    <source>
        <dbReference type="PROSITE" id="PS50853"/>
    </source>
</evidence>
<keyword evidence="4" id="KW-1185">Reference proteome</keyword>
<evidence type="ECO:0000313" key="4">
    <source>
        <dbReference type="Proteomes" id="UP001209854"/>
    </source>
</evidence>
<reference evidence="3 4" key="1">
    <citation type="submission" date="2022-10" db="EMBL/GenBank/DDBJ databases">
        <title>High-quality genome sequences of two octocoral-associated bacteria, Endozoicomonas euniceicola EF212 and Endozoicomonas gorgoniicola PS125.</title>
        <authorList>
            <person name="Chiou Y.-J."/>
            <person name="Chen Y.-H."/>
        </authorList>
    </citation>
    <scope>NUCLEOTIDE SEQUENCE [LARGE SCALE GENOMIC DNA]</scope>
    <source>
        <strain evidence="3 4">PS125</strain>
    </source>
</reference>
<dbReference type="CDD" id="cd00063">
    <property type="entry name" value="FN3"/>
    <property type="match status" value="2"/>
</dbReference>
<dbReference type="InterPro" id="IPR013783">
    <property type="entry name" value="Ig-like_fold"/>
</dbReference>
<dbReference type="SMART" id="SM00060">
    <property type="entry name" value="FN3"/>
    <property type="match status" value="6"/>
</dbReference>